<reference evidence="1 2" key="1">
    <citation type="submission" date="2018-06" db="EMBL/GenBank/DDBJ databases">
        <authorList>
            <consortium name="Pathogen Informatics"/>
            <person name="Doyle S."/>
        </authorList>
    </citation>
    <scope>NUCLEOTIDE SEQUENCE [LARGE SCALE GENOMIC DNA]</scope>
    <source>
        <strain evidence="1 2">NCTC10392</strain>
    </source>
</reference>
<dbReference type="EMBL" id="UGUS01000002">
    <property type="protein sequence ID" value="SUD30275.1"/>
    <property type="molecule type" value="Genomic_DNA"/>
</dbReference>
<dbReference type="AlphaFoldDB" id="A0A379IBM4"/>
<proteinExistence type="predicted"/>
<sequence length="60" mass="6653">MQTVKRFSLCAGPGLQTNYFAVPSVLIGDRPANTPAMDLHLEEDDMRLYRENPAFQAGVV</sequence>
<evidence type="ECO:0000313" key="2">
    <source>
        <dbReference type="Proteomes" id="UP000255125"/>
    </source>
</evidence>
<dbReference type="KEGG" id="pfn:HZ99_27695"/>
<organism evidence="1 2">
    <name type="scientific">Pseudomonas fluorescens</name>
    <dbReference type="NCBI Taxonomy" id="294"/>
    <lineage>
        <taxon>Bacteria</taxon>
        <taxon>Pseudomonadati</taxon>
        <taxon>Pseudomonadota</taxon>
        <taxon>Gammaproteobacteria</taxon>
        <taxon>Pseudomonadales</taxon>
        <taxon>Pseudomonadaceae</taxon>
        <taxon>Pseudomonas</taxon>
    </lineage>
</organism>
<name>A0A379IBM4_PSEFL</name>
<accession>A0A379IBM4</accession>
<dbReference type="Proteomes" id="UP000255125">
    <property type="component" value="Unassembled WGS sequence"/>
</dbReference>
<gene>
    <name evidence="1" type="ORF">NCTC10392_02187</name>
</gene>
<evidence type="ECO:0000313" key="1">
    <source>
        <dbReference type="EMBL" id="SUD30275.1"/>
    </source>
</evidence>
<protein>
    <submittedName>
        <fullName evidence="1">Uncharacterized protein</fullName>
    </submittedName>
</protein>